<keyword evidence="1" id="KW-0472">Membrane</keyword>
<dbReference type="SUPFAM" id="SSF53649">
    <property type="entry name" value="Alkaline phosphatase-like"/>
    <property type="match status" value="1"/>
</dbReference>
<dbReference type="Proteomes" id="UP001461498">
    <property type="component" value="Unassembled WGS sequence"/>
</dbReference>
<proteinExistence type="predicted"/>
<keyword evidence="1" id="KW-1133">Transmembrane helix</keyword>
<comment type="caution">
    <text evidence="2">The sequence shown here is derived from an EMBL/GenBank/DDBJ whole genome shotgun (WGS) entry which is preliminary data.</text>
</comment>
<organism evidence="2 3">
    <name type="scientific">Rhynocoris fuscipes</name>
    <dbReference type="NCBI Taxonomy" id="488301"/>
    <lineage>
        <taxon>Eukaryota</taxon>
        <taxon>Metazoa</taxon>
        <taxon>Ecdysozoa</taxon>
        <taxon>Arthropoda</taxon>
        <taxon>Hexapoda</taxon>
        <taxon>Insecta</taxon>
        <taxon>Pterygota</taxon>
        <taxon>Neoptera</taxon>
        <taxon>Paraneoptera</taxon>
        <taxon>Hemiptera</taxon>
        <taxon>Heteroptera</taxon>
        <taxon>Panheteroptera</taxon>
        <taxon>Cimicomorpha</taxon>
        <taxon>Reduviidae</taxon>
        <taxon>Harpactorinae</taxon>
        <taxon>Harpactorini</taxon>
        <taxon>Rhynocoris</taxon>
    </lineage>
</organism>
<evidence type="ECO:0000313" key="2">
    <source>
        <dbReference type="EMBL" id="KAK9498572.1"/>
    </source>
</evidence>
<dbReference type="PANTHER" id="PTHR10151:SF120">
    <property type="entry name" value="BIS(5'-ADENOSYL)-TRIPHOSPHATASE"/>
    <property type="match status" value="1"/>
</dbReference>
<dbReference type="Gene3D" id="3.40.720.10">
    <property type="entry name" value="Alkaline Phosphatase, subunit A"/>
    <property type="match status" value="1"/>
</dbReference>
<dbReference type="AlphaFoldDB" id="A0AAW1CJG0"/>
<sequence length="336" mass="39086">MMWPGSNFEYSGINATYITKYNHSIPWKDRVDTVISWFDNKVKPANLVMMYFEEPDRDSHAYGPDSPQTNVQIQRVDKIVKYISDQLNDRRFKDLNVIFLSDHGMEGVTINRIIDLRPIVGNISDMYGTSPVLQVYPKKGKEEEVYMKLKSFSTQNKHFHVYKQKDIPDEFHYKKCSRSPPILVLAEPKYAFHDLYDGIKWYKNHYSDVTDNNTFGVHGYDPKTIVMHPYFIAYGPSFKDNYEADHLYTVDMYILFANLLSLNPVYTDGDINRVLQVLEKASLNMAAITVSIVMLLISFGIIIFSVVYIKRKRKKLPIIVTETIFDEREGVALLEQ</sequence>
<keyword evidence="1" id="KW-0812">Transmembrane</keyword>
<dbReference type="InterPro" id="IPR002591">
    <property type="entry name" value="Phosphodiest/P_Trfase"/>
</dbReference>
<dbReference type="EMBL" id="JAPXFL010000012">
    <property type="protein sequence ID" value="KAK9498572.1"/>
    <property type="molecule type" value="Genomic_DNA"/>
</dbReference>
<dbReference type="InterPro" id="IPR017850">
    <property type="entry name" value="Alkaline_phosphatase_core_sf"/>
</dbReference>
<name>A0AAW1CJG0_9HEMI</name>
<evidence type="ECO:0000313" key="3">
    <source>
        <dbReference type="Proteomes" id="UP001461498"/>
    </source>
</evidence>
<keyword evidence="3" id="KW-1185">Reference proteome</keyword>
<dbReference type="GO" id="GO:0016787">
    <property type="term" value="F:hydrolase activity"/>
    <property type="evidence" value="ECO:0007669"/>
    <property type="project" value="UniProtKB-ARBA"/>
</dbReference>
<dbReference type="Gene3D" id="3.30.1360.180">
    <property type="match status" value="1"/>
</dbReference>
<dbReference type="Pfam" id="PF01663">
    <property type="entry name" value="Phosphodiest"/>
    <property type="match status" value="1"/>
</dbReference>
<accession>A0AAW1CJG0</accession>
<reference evidence="2 3" key="1">
    <citation type="submission" date="2022-12" db="EMBL/GenBank/DDBJ databases">
        <title>Chromosome-level genome assembly of true bugs.</title>
        <authorList>
            <person name="Ma L."/>
            <person name="Li H."/>
        </authorList>
    </citation>
    <scope>NUCLEOTIDE SEQUENCE [LARGE SCALE GENOMIC DNA]</scope>
    <source>
        <strain evidence="2">Lab_2022b</strain>
    </source>
</reference>
<evidence type="ECO:0000256" key="1">
    <source>
        <dbReference type="SAM" id="Phobius"/>
    </source>
</evidence>
<dbReference type="PANTHER" id="PTHR10151">
    <property type="entry name" value="ECTONUCLEOTIDE PYROPHOSPHATASE/PHOSPHODIESTERASE"/>
    <property type="match status" value="1"/>
</dbReference>
<protein>
    <submittedName>
        <fullName evidence="2">Uncharacterized protein</fullName>
    </submittedName>
</protein>
<feature type="transmembrane region" description="Helical" evidence="1">
    <location>
        <begin position="286"/>
        <end position="309"/>
    </location>
</feature>
<gene>
    <name evidence="2" type="ORF">O3M35_003173</name>
</gene>